<gene>
    <name evidence="13" type="ORF">T265_14525</name>
</gene>
<name>A0A075A8U4_OPIVI</name>
<evidence type="ECO:0000256" key="4">
    <source>
        <dbReference type="ARBA" id="ARBA00022692"/>
    </source>
</evidence>
<evidence type="ECO:0000256" key="11">
    <source>
        <dbReference type="SAM" id="Phobius"/>
    </source>
</evidence>
<keyword evidence="10" id="KW-0407">Ion channel</keyword>
<evidence type="ECO:0000256" key="3">
    <source>
        <dbReference type="ARBA" id="ARBA00022538"/>
    </source>
</evidence>
<sequence length="496" mass="54733">PRRALSFSYSISVNTRPRRTLIPQALEADGESSMIVSVTKLKRKGERGQPCRIPLGVTNLGESSLSSWVAKPLTRLPESGNFTRTFVCLASLSWISKSAWINDLSGNIGTAEKHVYTSFRSWNNYCIVIIITIIDSMTSVFNTYASLSYNHDLFESLIVKKRIKCLQPGAVKITRSPSWKASSTDRTQAFRDLLHTPLPSQGLATSLFTPLRIGHGKQYSLRQTMASHGLSFILYPLSPPLNIHVMQFERIGDFWIEGKTDPKGPTLSYFDCFYFLLVTVATVGYGDIVCTTFIGRVVIIMVIIGALAGCEASMIVSIAKLKRKCERGQPCRPPLDVVNSGESFPAAGVVGSPDSSLGELRVQFRFGFNLLVTVDREQQDPAGSTAPIPTSTQKRNVKLTPPNIIQIGLAENRNHCCDWLIRDVRLLNGSDQTIHQADVSLVDSEFHTTWFEKTVDCTASLLESKSDSTFASVDLLTFAPGLQSGITMNHAFIQTL</sequence>
<protein>
    <recommendedName>
        <fullName evidence="12">Potassium channel domain-containing protein</fullName>
    </recommendedName>
</protein>
<dbReference type="AlphaFoldDB" id="A0A075A8U4"/>
<keyword evidence="2" id="KW-0813">Transport</keyword>
<comment type="subcellular location">
    <subcellularLocation>
        <location evidence="1">Membrane</location>
        <topology evidence="1">Multi-pass membrane protein</topology>
    </subcellularLocation>
</comment>
<feature type="transmembrane region" description="Helical" evidence="11">
    <location>
        <begin position="297"/>
        <end position="319"/>
    </location>
</feature>
<dbReference type="Gene3D" id="1.10.287.70">
    <property type="match status" value="1"/>
</dbReference>
<evidence type="ECO:0000256" key="1">
    <source>
        <dbReference type="ARBA" id="ARBA00004141"/>
    </source>
</evidence>
<proteinExistence type="predicted"/>
<evidence type="ECO:0000256" key="2">
    <source>
        <dbReference type="ARBA" id="ARBA00022448"/>
    </source>
</evidence>
<keyword evidence="3" id="KW-0633">Potassium transport</keyword>
<dbReference type="Pfam" id="PF07885">
    <property type="entry name" value="Ion_trans_2"/>
    <property type="match status" value="1"/>
</dbReference>
<dbReference type="SUPFAM" id="SSF81324">
    <property type="entry name" value="Voltage-gated potassium channels"/>
    <property type="match status" value="1"/>
</dbReference>
<dbReference type="EMBL" id="KL596829">
    <property type="protein sequence ID" value="KER23924.1"/>
    <property type="molecule type" value="Genomic_DNA"/>
</dbReference>
<evidence type="ECO:0000313" key="14">
    <source>
        <dbReference type="Proteomes" id="UP000054324"/>
    </source>
</evidence>
<keyword evidence="6" id="KW-0630">Potassium</keyword>
<dbReference type="RefSeq" id="XP_009172331.1">
    <property type="nucleotide sequence ID" value="XM_009174067.1"/>
</dbReference>
<dbReference type="GO" id="GO:0016020">
    <property type="term" value="C:membrane"/>
    <property type="evidence" value="ECO:0007669"/>
    <property type="project" value="UniProtKB-SubCell"/>
</dbReference>
<dbReference type="PANTHER" id="PTHR10027">
    <property type="entry name" value="CALCIUM-ACTIVATED POTASSIUM CHANNEL ALPHA CHAIN"/>
    <property type="match status" value="1"/>
</dbReference>
<evidence type="ECO:0000256" key="7">
    <source>
        <dbReference type="ARBA" id="ARBA00022989"/>
    </source>
</evidence>
<organism evidence="13 14">
    <name type="scientific">Opisthorchis viverrini</name>
    <name type="common">Southeast Asian liver fluke</name>
    <dbReference type="NCBI Taxonomy" id="6198"/>
    <lineage>
        <taxon>Eukaryota</taxon>
        <taxon>Metazoa</taxon>
        <taxon>Spiralia</taxon>
        <taxon>Lophotrochozoa</taxon>
        <taxon>Platyhelminthes</taxon>
        <taxon>Trematoda</taxon>
        <taxon>Digenea</taxon>
        <taxon>Opisthorchiida</taxon>
        <taxon>Opisthorchiata</taxon>
        <taxon>Opisthorchiidae</taxon>
        <taxon>Opisthorchis</taxon>
    </lineage>
</organism>
<dbReference type="GeneID" id="20328691"/>
<keyword evidence="14" id="KW-1185">Reference proteome</keyword>
<keyword evidence="9 11" id="KW-0472">Membrane</keyword>
<feature type="domain" description="Potassium channel" evidence="12">
    <location>
        <begin position="266"/>
        <end position="306"/>
    </location>
</feature>
<feature type="non-terminal residue" evidence="13">
    <location>
        <position position="1"/>
    </location>
</feature>
<keyword evidence="5" id="KW-0631">Potassium channel</keyword>
<dbReference type="GO" id="GO:0005267">
    <property type="term" value="F:potassium channel activity"/>
    <property type="evidence" value="ECO:0007669"/>
    <property type="project" value="UniProtKB-KW"/>
</dbReference>
<feature type="non-terminal residue" evidence="13">
    <location>
        <position position="496"/>
    </location>
</feature>
<evidence type="ECO:0000256" key="9">
    <source>
        <dbReference type="ARBA" id="ARBA00023136"/>
    </source>
</evidence>
<dbReference type="Proteomes" id="UP000054324">
    <property type="component" value="Unassembled WGS sequence"/>
</dbReference>
<keyword evidence="4 11" id="KW-0812">Transmembrane</keyword>
<dbReference type="InterPro" id="IPR047871">
    <property type="entry name" value="K_chnl_Slo-like"/>
</dbReference>
<reference evidence="13 14" key="1">
    <citation type="submission" date="2013-11" db="EMBL/GenBank/DDBJ databases">
        <title>Opisthorchis viverrini - life in the bile duct.</title>
        <authorList>
            <person name="Young N.D."/>
            <person name="Nagarajan N."/>
            <person name="Lin S.J."/>
            <person name="Korhonen P.K."/>
            <person name="Jex A.R."/>
            <person name="Hall R.S."/>
            <person name="Safavi-Hemami H."/>
            <person name="Kaewkong W."/>
            <person name="Bertrand D."/>
            <person name="Gao S."/>
            <person name="Seet Q."/>
            <person name="Wongkham S."/>
            <person name="Teh B.T."/>
            <person name="Wongkham C."/>
            <person name="Intapan P.M."/>
            <person name="Maleewong W."/>
            <person name="Yang X."/>
            <person name="Hu M."/>
            <person name="Wang Z."/>
            <person name="Hofmann A."/>
            <person name="Sternberg P.W."/>
            <person name="Tan P."/>
            <person name="Wang J."/>
            <person name="Gasser R.B."/>
        </authorList>
    </citation>
    <scope>NUCLEOTIDE SEQUENCE [LARGE SCALE GENOMIC DNA]</scope>
</reference>
<dbReference type="CTD" id="20328691"/>
<dbReference type="PANTHER" id="PTHR10027:SF10">
    <property type="entry name" value="SLOWPOKE 2, ISOFORM D"/>
    <property type="match status" value="1"/>
</dbReference>
<evidence type="ECO:0000256" key="6">
    <source>
        <dbReference type="ARBA" id="ARBA00022958"/>
    </source>
</evidence>
<evidence type="ECO:0000256" key="8">
    <source>
        <dbReference type="ARBA" id="ARBA00023065"/>
    </source>
</evidence>
<evidence type="ECO:0000313" key="13">
    <source>
        <dbReference type="EMBL" id="KER23924.1"/>
    </source>
</evidence>
<keyword evidence="7 11" id="KW-1133">Transmembrane helix</keyword>
<dbReference type="InterPro" id="IPR013099">
    <property type="entry name" value="K_chnl_dom"/>
</dbReference>
<evidence type="ECO:0000259" key="12">
    <source>
        <dbReference type="Pfam" id="PF07885"/>
    </source>
</evidence>
<keyword evidence="8" id="KW-0406">Ion transport</keyword>
<accession>A0A075A8U4</accession>
<evidence type="ECO:0000256" key="10">
    <source>
        <dbReference type="ARBA" id="ARBA00023303"/>
    </source>
</evidence>
<feature type="transmembrane region" description="Helical" evidence="11">
    <location>
        <begin position="267"/>
        <end position="285"/>
    </location>
</feature>
<dbReference type="KEGG" id="ovi:T265_14525"/>
<evidence type="ECO:0000256" key="5">
    <source>
        <dbReference type="ARBA" id="ARBA00022826"/>
    </source>
</evidence>
<dbReference type="OrthoDB" id="10035564at2759"/>